<evidence type="ECO:0000313" key="5">
    <source>
        <dbReference type="EMBL" id="TFE87979.1"/>
    </source>
</evidence>
<reference evidence="5 6" key="1">
    <citation type="submission" date="2017-03" db="EMBL/GenBank/DDBJ databases">
        <title>Isolation of Levoglucosan Utilizing Bacteria.</title>
        <authorList>
            <person name="Arya A.S."/>
        </authorList>
    </citation>
    <scope>NUCLEOTIDE SEQUENCE [LARGE SCALE GENOMIC DNA]</scope>
    <source>
        <strain evidence="5 6">MEC069</strain>
    </source>
</reference>
<dbReference type="RefSeq" id="WP_134752505.1">
    <property type="nucleotide sequence ID" value="NZ_MYFO02000003.1"/>
</dbReference>
<evidence type="ECO:0000259" key="4">
    <source>
        <dbReference type="PROSITE" id="PS50893"/>
    </source>
</evidence>
<keyword evidence="3 5" id="KW-0067">ATP-binding</keyword>
<dbReference type="SUPFAM" id="SSF52540">
    <property type="entry name" value="P-loop containing nucleoside triphosphate hydrolases"/>
    <property type="match status" value="1"/>
</dbReference>
<dbReference type="GO" id="GO:0005524">
    <property type="term" value="F:ATP binding"/>
    <property type="evidence" value="ECO:0007669"/>
    <property type="project" value="UniProtKB-KW"/>
</dbReference>
<dbReference type="EMBL" id="MYFO01000011">
    <property type="protein sequence ID" value="TFE87979.1"/>
    <property type="molecule type" value="Genomic_DNA"/>
</dbReference>
<name>A0A4Y8Q297_9BACL</name>
<evidence type="ECO:0000256" key="2">
    <source>
        <dbReference type="ARBA" id="ARBA00022741"/>
    </source>
</evidence>
<organism evidence="5 6">
    <name type="scientific">Paenibacillus athensensis</name>
    <dbReference type="NCBI Taxonomy" id="1967502"/>
    <lineage>
        <taxon>Bacteria</taxon>
        <taxon>Bacillati</taxon>
        <taxon>Bacillota</taxon>
        <taxon>Bacilli</taxon>
        <taxon>Bacillales</taxon>
        <taxon>Paenibacillaceae</taxon>
        <taxon>Paenibacillus</taxon>
    </lineage>
</organism>
<dbReference type="InterPro" id="IPR027417">
    <property type="entry name" value="P-loop_NTPase"/>
</dbReference>
<dbReference type="GO" id="GO:0016887">
    <property type="term" value="F:ATP hydrolysis activity"/>
    <property type="evidence" value="ECO:0007669"/>
    <property type="project" value="InterPro"/>
</dbReference>
<keyword evidence="1" id="KW-0813">Transport</keyword>
<dbReference type="InterPro" id="IPR025302">
    <property type="entry name" value="DrrA1/2-like_C"/>
</dbReference>
<keyword evidence="6" id="KW-1185">Reference proteome</keyword>
<sequence>MALIEVKDLVKEYQLNVRNKGLFGSIKGLLIPEYETKRAVDNINFSIEKGQTVGFIGPNGAGKSSTVKMLAGILVPTSGSISIGGLNPYKDRKLNASRMGVVFGQRTQLWWDLPVSDTYDLLRHIYKVPEKEFKANLDMFSEMLGLHEFMKQPVRQLSLGQKMRADIAAALLHDPEIIFFDEPTIGLDVIAKEKIREFIRFINKEKGTTMLFTTHDMVDIEKTCERMIIIDHGTTVYDGTVDEIKRKYGSDRFLVVEFGETYGSIQLQGAELVQEKDNKKWFRFSKDEVQVSELINRLSQKYSIADLTVQEPEIDSIIREIYQGGINLNASLSGVC</sequence>
<dbReference type="AlphaFoldDB" id="A0A4Y8Q297"/>
<protein>
    <submittedName>
        <fullName evidence="5">Sugar ABC transporter ATP-binding protein</fullName>
    </submittedName>
</protein>
<dbReference type="SMART" id="SM00382">
    <property type="entry name" value="AAA"/>
    <property type="match status" value="1"/>
</dbReference>
<dbReference type="PROSITE" id="PS50893">
    <property type="entry name" value="ABC_TRANSPORTER_2"/>
    <property type="match status" value="1"/>
</dbReference>
<evidence type="ECO:0000313" key="6">
    <source>
        <dbReference type="Proteomes" id="UP000298246"/>
    </source>
</evidence>
<keyword evidence="2" id="KW-0547">Nucleotide-binding</keyword>
<dbReference type="Proteomes" id="UP000298246">
    <property type="component" value="Unassembled WGS sequence"/>
</dbReference>
<dbReference type="Pfam" id="PF00005">
    <property type="entry name" value="ABC_tran"/>
    <property type="match status" value="1"/>
</dbReference>
<dbReference type="Gene3D" id="3.40.50.300">
    <property type="entry name" value="P-loop containing nucleotide triphosphate hydrolases"/>
    <property type="match status" value="1"/>
</dbReference>
<dbReference type="InterPro" id="IPR050763">
    <property type="entry name" value="ABC_transporter_ATP-binding"/>
</dbReference>
<dbReference type="PANTHER" id="PTHR42711">
    <property type="entry name" value="ABC TRANSPORTER ATP-BINDING PROTEIN"/>
    <property type="match status" value="1"/>
</dbReference>
<gene>
    <name evidence="5" type="ORF">B5M42_10490</name>
</gene>
<dbReference type="OrthoDB" id="9804819at2"/>
<dbReference type="InterPro" id="IPR017871">
    <property type="entry name" value="ABC_transporter-like_CS"/>
</dbReference>
<dbReference type="PROSITE" id="PS00211">
    <property type="entry name" value="ABC_TRANSPORTER_1"/>
    <property type="match status" value="1"/>
</dbReference>
<dbReference type="InterPro" id="IPR003439">
    <property type="entry name" value="ABC_transporter-like_ATP-bd"/>
</dbReference>
<evidence type="ECO:0000256" key="1">
    <source>
        <dbReference type="ARBA" id="ARBA00022448"/>
    </source>
</evidence>
<proteinExistence type="predicted"/>
<evidence type="ECO:0000256" key="3">
    <source>
        <dbReference type="ARBA" id="ARBA00022840"/>
    </source>
</evidence>
<dbReference type="InterPro" id="IPR003593">
    <property type="entry name" value="AAA+_ATPase"/>
</dbReference>
<feature type="domain" description="ABC transporter" evidence="4">
    <location>
        <begin position="17"/>
        <end position="257"/>
    </location>
</feature>
<accession>A0A4Y8Q297</accession>
<dbReference type="PANTHER" id="PTHR42711:SF1">
    <property type="entry name" value="ABC-TRANSPORT PROTEIN, ATP-BINDING COMPONENT"/>
    <property type="match status" value="1"/>
</dbReference>
<comment type="caution">
    <text evidence="5">The sequence shown here is derived from an EMBL/GenBank/DDBJ whole genome shotgun (WGS) entry which is preliminary data.</text>
</comment>
<dbReference type="Pfam" id="PF13732">
    <property type="entry name" value="DrrA1-3_C"/>
    <property type="match status" value="1"/>
</dbReference>